<comment type="caution">
    <text evidence="8">The sequence shown here is derived from an EMBL/GenBank/DDBJ whole genome shotgun (WGS) entry which is preliminary data.</text>
</comment>
<accession>A0A0K8P595</accession>
<comment type="similarity">
    <text evidence="4">In the N-terminal section; belongs to the acetate CoA ligase alpha subunit family.</text>
</comment>
<dbReference type="Proteomes" id="UP000037660">
    <property type="component" value="Unassembled WGS sequence"/>
</dbReference>
<dbReference type="PANTHER" id="PTHR43334:SF1">
    <property type="entry name" value="3-HYDROXYPROPIONATE--COA LIGASE [ADP-FORMING]"/>
    <property type="match status" value="1"/>
</dbReference>
<dbReference type="RefSeq" id="WP_054021595.1">
    <property type="nucleotide sequence ID" value="NZ_BBYR01000054.1"/>
</dbReference>
<keyword evidence="1" id="KW-0436">Ligase</keyword>
<dbReference type="Gene3D" id="3.40.50.720">
    <property type="entry name" value="NAD(P)-binding Rossmann-like Domain"/>
    <property type="match status" value="1"/>
</dbReference>
<dbReference type="Gene3D" id="3.30.470.20">
    <property type="entry name" value="ATP-grasp fold, B domain"/>
    <property type="match status" value="1"/>
</dbReference>
<evidence type="ECO:0000256" key="3">
    <source>
        <dbReference type="ARBA" id="ARBA00022840"/>
    </source>
</evidence>
<dbReference type="PROSITE" id="PS50975">
    <property type="entry name" value="ATP_GRASP"/>
    <property type="match status" value="1"/>
</dbReference>
<reference evidence="8 9" key="2">
    <citation type="journal article" date="2016" name="Science">
        <title>A bacterium that degrades and assimilates poly(ethylene terephthalate).</title>
        <authorList>
            <person name="Yoshida S."/>
            <person name="Hiraga K."/>
            <person name="Takehana T."/>
            <person name="Taniguchi I."/>
            <person name="Yamaji H."/>
            <person name="Maeda Y."/>
            <person name="Toyohara K."/>
            <person name="Miyamoto K."/>
            <person name="Kimura Y."/>
            <person name="Oda K."/>
        </authorList>
    </citation>
    <scope>NUCLEOTIDE SEQUENCE [LARGE SCALE GENOMIC DNA]</scope>
    <source>
        <strain evidence="9">NBRC 110686 / TISTR 2288 / 201-F6</strain>
    </source>
</reference>
<keyword evidence="9" id="KW-1185">Reference proteome</keyword>
<dbReference type="AlphaFoldDB" id="A0A0K8P595"/>
<dbReference type="SUPFAM" id="SSF56059">
    <property type="entry name" value="Glutathione synthetase ATP-binding domain-like"/>
    <property type="match status" value="1"/>
</dbReference>
<protein>
    <submittedName>
        <fullName evidence="8">Acetyl-CoA synthetase (ADP-forming) alpha and beta chains, putative</fullName>
    </submittedName>
</protein>
<evidence type="ECO:0000259" key="7">
    <source>
        <dbReference type="PROSITE" id="PS51186"/>
    </source>
</evidence>
<dbReference type="EMBL" id="BBYR01000054">
    <property type="protein sequence ID" value="GAP37669.1"/>
    <property type="molecule type" value="Genomic_DNA"/>
</dbReference>
<keyword evidence="3 5" id="KW-0067">ATP-binding</keyword>
<dbReference type="GO" id="GO:0046872">
    <property type="term" value="F:metal ion binding"/>
    <property type="evidence" value="ECO:0007669"/>
    <property type="project" value="InterPro"/>
</dbReference>
<organism evidence="8 9">
    <name type="scientific">Piscinibacter sakaiensis</name>
    <name type="common">Ideonella sakaiensis</name>
    <dbReference type="NCBI Taxonomy" id="1547922"/>
    <lineage>
        <taxon>Bacteria</taxon>
        <taxon>Pseudomonadati</taxon>
        <taxon>Pseudomonadota</taxon>
        <taxon>Betaproteobacteria</taxon>
        <taxon>Burkholderiales</taxon>
        <taxon>Sphaerotilaceae</taxon>
        <taxon>Piscinibacter</taxon>
    </lineage>
</organism>
<dbReference type="InterPro" id="IPR016102">
    <property type="entry name" value="Succinyl-CoA_synth-like"/>
</dbReference>
<dbReference type="Gene3D" id="3.40.630.30">
    <property type="match status" value="1"/>
</dbReference>
<evidence type="ECO:0000313" key="8">
    <source>
        <dbReference type="EMBL" id="GAP37669.1"/>
    </source>
</evidence>
<dbReference type="STRING" id="1547922.ISF6_3614"/>
<dbReference type="CDD" id="cd04301">
    <property type="entry name" value="NAT_SF"/>
    <property type="match status" value="1"/>
</dbReference>
<reference evidence="9" key="1">
    <citation type="submission" date="2015-07" db="EMBL/GenBank/DDBJ databases">
        <title>Discovery of a poly(ethylene terephthalate assimilation.</title>
        <authorList>
            <person name="Yoshida S."/>
            <person name="Hiraga K."/>
            <person name="Takehana T."/>
            <person name="Taniguchi I."/>
            <person name="Yamaji H."/>
            <person name="Maeda Y."/>
            <person name="Toyohara K."/>
            <person name="Miyamoto K."/>
            <person name="Kimura Y."/>
            <person name="Oda K."/>
        </authorList>
    </citation>
    <scope>NUCLEOTIDE SEQUENCE [LARGE SCALE GENOMIC DNA]</scope>
    <source>
        <strain evidence="9">NBRC 110686 / TISTR 2288 / 201-F6</strain>
    </source>
</reference>
<dbReference type="Gene3D" id="3.40.50.261">
    <property type="entry name" value="Succinyl-CoA synthetase domains"/>
    <property type="match status" value="2"/>
</dbReference>
<evidence type="ECO:0000256" key="2">
    <source>
        <dbReference type="ARBA" id="ARBA00022741"/>
    </source>
</evidence>
<dbReference type="InterPro" id="IPR051538">
    <property type="entry name" value="Acyl-CoA_Synth/Transferase"/>
</dbReference>
<dbReference type="InterPro" id="IPR016181">
    <property type="entry name" value="Acyl_CoA_acyltransferase"/>
</dbReference>
<dbReference type="Pfam" id="PF13607">
    <property type="entry name" value="Succ_CoA_lig"/>
    <property type="match status" value="1"/>
</dbReference>
<dbReference type="PANTHER" id="PTHR43334">
    <property type="entry name" value="ACETATE--COA LIGASE [ADP-FORMING]"/>
    <property type="match status" value="1"/>
</dbReference>
<dbReference type="InterPro" id="IPR032875">
    <property type="entry name" value="Succ_CoA_lig_flav_dom"/>
</dbReference>
<keyword evidence="2 5" id="KW-0547">Nucleotide-binding</keyword>
<dbReference type="Pfam" id="PF00583">
    <property type="entry name" value="Acetyltransf_1"/>
    <property type="match status" value="1"/>
</dbReference>
<dbReference type="GO" id="GO:0005524">
    <property type="term" value="F:ATP binding"/>
    <property type="evidence" value="ECO:0007669"/>
    <property type="project" value="UniProtKB-UniRule"/>
</dbReference>
<dbReference type="GO" id="GO:0016874">
    <property type="term" value="F:ligase activity"/>
    <property type="evidence" value="ECO:0007669"/>
    <property type="project" value="UniProtKB-KW"/>
</dbReference>
<evidence type="ECO:0000256" key="5">
    <source>
        <dbReference type="PROSITE-ProRule" id="PRU00409"/>
    </source>
</evidence>
<dbReference type="Gene3D" id="3.30.1490.20">
    <property type="entry name" value="ATP-grasp fold, A domain"/>
    <property type="match status" value="1"/>
</dbReference>
<evidence type="ECO:0000256" key="1">
    <source>
        <dbReference type="ARBA" id="ARBA00022598"/>
    </source>
</evidence>
<proteinExistence type="inferred from homology"/>
<gene>
    <name evidence="8" type="ORF">ISF6_3614</name>
</gene>
<dbReference type="Pfam" id="PF13549">
    <property type="entry name" value="ATP-grasp_5"/>
    <property type="match status" value="1"/>
</dbReference>
<dbReference type="OrthoDB" id="9807426at2"/>
<dbReference type="SUPFAM" id="SSF52210">
    <property type="entry name" value="Succinyl-CoA synthetase domains"/>
    <property type="match status" value="2"/>
</dbReference>
<evidence type="ECO:0000256" key="4">
    <source>
        <dbReference type="ARBA" id="ARBA00060888"/>
    </source>
</evidence>
<evidence type="ECO:0000313" key="9">
    <source>
        <dbReference type="Proteomes" id="UP000037660"/>
    </source>
</evidence>
<sequence length="913" mass="96399">MDKHFLSPLFAPASILAMTGAPPAQDTAPADPDARLRQAVREALAADGYAGLVRHLDTQESGTLAELAQSRADLAVIALPPAEVPAALEIAGRLACRCALVVGRGFDAAAAAALQKIALRERMSLLGPNTLGFQCPPLKLNAGAVGPLARSGSLALVSQSGALTSAMLDWARRNGVGFSAVVSLGPHGGIDIAAVLDYFANDPRTQGVIVYLEGIADGRRFMSALRSAAHAKPTVVLKAGRRPAGNQAAQTHSRAIVGSDDVFDAALRRAGAVRVDSFVELFSAAKCLASRYRPVDRRLAIVTNGGGPGVLAADRVNQIGLQLGRLSAPSVAALQPLLPAAASLSDLIDLSEDADAEAYRAAIDAAGRDREVDGVLAIYSPKPALAAGPADAAADAVAEAVVRLKDAHGKPLLGCWMGDASVGPARERLNEAGVPTFRTPEAAVGAFGNIASFYRNQQLLQQTPPPLSALAQPDIQGARIVLESVLAERRQVLTEMESKTLLAAFHVPVTQTLLARSPHEAMMIATQLGFPVALKIDSPDIAHKSDVQGVALNVLTAAGARDTYADMVERVRRLQPQARINGVTVQKMARARRGREVHVGLVSEPPFGPVIVFGAGGTMIELIGDRAMELPPLNQYLALRLIERSRVAATLAAGRGAGAADLQALAQVLLRVSEMVCELPELREMDINPIIVDEHGAVAVDARIVVGSAGAGVPGRPSGAAAAGYHHLAILPYPAGLERVWPLRGGGEATVRAIRPDDASMLQDLVTRLSPQSRYFRFVSSFHQLPPSMLARFALIDYDREMALVALTKTRAAQDDGAIVETERIVGVSRYVTNPDRASCEFSLLVADDFAGRGLGSRLMEAIMQVARDKGLTEMQGLVLRENAAMLELVRRLGFTVQAFPDDPDFRLVTHAL</sequence>
<dbReference type="GO" id="GO:0016747">
    <property type="term" value="F:acyltransferase activity, transferring groups other than amino-acyl groups"/>
    <property type="evidence" value="ECO:0007669"/>
    <property type="project" value="InterPro"/>
</dbReference>
<dbReference type="FunFam" id="3.30.1490.20:FF:000020">
    <property type="entry name" value="Protein lysine acetyltransferase"/>
    <property type="match status" value="1"/>
</dbReference>
<dbReference type="InterPro" id="IPR011761">
    <property type="entry name" value="ATP-grasp"/>
</dbReference>
<evidence type="ECO:0000259" key="6">
    <source>
        <dbReference type="PROSITE" id="PS50975"/>
    </source>
</evidence>
<dbReference type="SUPFAM" id="SSF55729">
    <property type="entry name" value="Acyl-CoA N-acyltransferases (Nat)"/>
    <property type="match status" value="1"/>
</dbReference>
<dbReference type="PROSITE" id="PS51186">
    <property type="entry name" value="GNAT"/>
    <property type="match status" value="1"/>
</dbReference>
<feature type="domain" description="N-acetyltransferase" evidence="7">
    <location>
        <begin position="749"/>
        <end position="913"/>
    </location>
</feature>
<name>A0A0K8P595_PISS1</name>
<feature type="domain" description="ATP-grasp" evidence="6">
    <location>
        <begin position="499"/>
        <end position="535"/>
    </location>
</feature>
<dbReference type="InterPro" id="IPR013815">
    <property type="entry name" value="ATP_grasp_subdomain_1"/>
</dbReference>
<dbReference type="InterPro" id="IPR000182">
    <property type="entry name" value="GNAT_dom"/>
</dbReference>